<keyword evidence="2" id="KW-1185">Reference proteome</keyword>
<organism evidence="1 2">
    <name type="scientific">Ridgeia piscesae</name>
    <name type="common">Tubeworm</name>
    <dbReference type="NCBI Taxonomy" id="27915"/>
    <lineage>
        <taxon>Eukaryota</taxon>
        <taxon>Metazoa</taxon>
        <taxon>Spiralia</taxon>
        <taxon>Lophotrochozoa</taxon>
        <taxon>Annelida</taxon>
        <taxon>Polychaeta</taxon>
        <taxon>Sedentaria</taxon>
        <taxon>Canalipalpata</taxon>
        <taxon>Sabellida</taxon>
        <taxon>Siboglinidae</taxon>
        <taxon>Ridgeia</taxon>
    </lineage>
</organism>
<accession>A0AAD9KL22</accession>
<proteinExistence type="predicted"/>
<sequence length="115" mass="13180">MHVVSLLHVHERMHMCRILRLNGKFSVRTSKSCWRFNDRLLLDVMLCYKLPKLIFMTVVSSSPEYSVVSVRQLGTKAVLTPHPLTHHVSVSSMSQLSLLRVGVLQMFTCHSFVTL</sequence>
<comment type="caution">
    <text evidence="1">The sequence shown here is derived from an EMBL/GenBank/DDBJ whole genome shotgun (WGS) entry which is preliminary data.</text>
</comment>
<dbReference type="AlphaFoldDB" id="A0AAD9KL22"/>
<evidence type="ECO:0000313" key="2">
    <source>
        <dbReference type="Proteomes" id="UP001209878"/>
    </source>
</evidence>
<gene>
    <name evidence="1" type="ORF">NP493_972g00030</name>
</gene>
<dbReference type="Proteomes" id="UP001209878">
    <property type="component" value="Unassembled WGS sequence"/>
</dbReference>
<protein>
    <submittedName>
        <fullName evidence="1">Uncharacterized protein</fullName>
    </submittedName>
</protein>
<reference evidence="1" key="1">
    <citation type="journal article" date="2023" name="Mol. Biol. Evol.">
        <title>Third-Generation Sequencing Reveals the Adaptive Role of the Epigenome in Three Deep-Sea Polychaetes.</title>
        <authorList>
            <person name="Perez M."/>
            <person name="Aroh O."/>
            <person name="Sun Y."/>
            <person name="Lan Y."/>
            <person name="Juniper S.K."/>
            <person name="Young C.R."/>
            <person name="Angers B."/>
            <person name="Qian P.Y."/>
        </authorList>
    </citation>
    <scope>NUCLEOTIDE SEQUENCE</scope>
    <source>
        <strain evidence="1">R07B-5</strain>
    </source>
</reference>
<dbReference type="EMBL" id="JAODUO010000971">
    <property type="protein sequence ID" value="KAK2172333.1"/>
    <property type="molecule type" value="Genomic_DNA"/>
</dbReference>
<evidence type="ECO:0000313" key="1">
    <source>
        <dbReference type="EMBL" id="KAK2172333.1"/>
    </source>
</evidence>
<name>A0AAD9KL22_RIDPI</name>